<protein>
    <recommendedName>
        <fullName evidence="3">Transposase</fullName>
    </recommendedName>
</protein>
<accession>A0ABN8XE85</accession>
<proteinExistence type="predicted"/>
<reference evidence="1 2" key="1">
    <citation type="submission" date="2023-03" db="EMBL/GenBank/DDBJ databases">
        <authorList>
            <person name="Pearce D."/>
        </authorList>
    </citation>
    <scope>NUCLEOTIDE SEQUENCE [LARGE SCALE GENOMIC DNA]</scope>
    <source>
        <strain evidence="1">Msz</strain>
    </source>
</reference>
<evidence type="ECO:0000313" key="1">
    <source>
        <dbReference type="EMBL" id="CAI8971459.1"/>
    </source>
</evidence>
<name>A0ABN8XE85_9GAMM</name>
<dbReference type="EMBL" id="OX458333">
    <property type="protein sequence ID" value="CAI8971459.1"/>
    <property type="molecule type" value="Genomic_DNA"/>
</dbReference>
<dbReference type="Proteomes" id="UP001162030">
    <property type="component" value="Chromosome"/>
</dbReference>
<sequence length="55" mass="6571">MGKKRHQLDQNFLKLIALLDLLRKRPYQVFNSKSRIFQNKFAPTTTLRKTKGRQP</sequence>
<keyword evidence="2" id="KW-1185">Reference proteome</keyword>
<evidence type="ECO:0008006" key="3">
    <source>
        <dbReference type="Google" id="ProtNLM"/>
    </source>
</evidence>
<evidence type="ECO:0000313" key="2">
    <source>
        <dbReference type="Proteomes" id="UP001162030"/>
    </source>
</evidence>
<gene>
    <name evidence="1" type="ORF">MSZNOR_4895</name>
</gene>
<organism evidence="1 2">
    <name type="scientific">Methylocaldum szegediense</name>
    <dbReference type="NCBI Taxonomy" id="73780"/>
    <lineage>
        <taxon>Bacteria</taxon>
        <taxon>Pseudomonadati</taxon>
        <taxon>Pseudomonadota</taxon>
        <taxon>Gammaproteobacteria</taxon>
        <taxon>Methylococcales</taxon>
        <taxon>Methylococcaceae</taxon>
        <taxon>Methylocaldum</taxon>
    </lineage>
</organism>